<gene>
    <name evidence="7" type="ORF">AYR66_15050</name>
</gene>
<name>A0A254TLM0_9BURK</name>
<dbReference type="Proteomes" id="UP000197535">
    <property type="component" value="Unassembled WGS sequence"/>
</dbReference>
<dbReference type="GO" id="GO:0010181">
    <property type="term" value="F:FMN binding"/>
    <property type="evidence" value="ECO:0007669"/>
    <property type="project" value="InterPro"/>
</dbReference>
<dbReference type="EMBL" id="LSTO01000001">
    <property type="protein sequence ID" value="OWW20608.1"/>
    <property type="molecule type" value="Genomic_DNA"/>
</dbReference>
<dbReference type="PANTHER" id="PTHR43303">
    <property type="entry name" value="NADPH DEHYDROGENASE C23G7.10C-RELATED"/>
    <property type="match status" value="1"/>
</dbReference>
<dbReference type="InterPro" id="IPR001155">
    <property type="entry name" value="OxRdtase_FMN_N"/>
</dbReference>
<keyword evidence="8" id="KW-1185">Reference proteome</keyword>
<sequence>MNSNLFSPLQLRGLTQSNRIVIGPMSQYSAVNGSATDWHMQHIGHLSLSGAGLFMIEATSVAPEGRVSHGCLGLYSNENEAALKRVVEFCRGFSSMPFGIQLAHSGRKGSGHAPWEGRGTLQADESPWQVVGPSQIPLTKDWAVPVELDREGMERIKRTFVDAALRSDRIGIELVELHAAHGYLLHQFLSPLSNVRTDGYGGSLERRMRFPLEVVEAVRAAWPADKPLGVRISATDWVDGGFSPEEAVVFSAELKQIGCDYICVSTGGLDPMARIPVEPGYQLSFASQIKREVDIPTRAAGLVISAAQAEEIVASGTSDAVVLARAFLDNPRWVWHAAEALGVTLAYPKQYERAHTSKWPGARLIRGN</sequence>
<dbReference type="OrthoDB" id="8521686at2"/>
<dbReference type="AlphaFoldDB" id="A0A254TLM0"/>
<evidence type="ECO:0000256" key="4">
    <source>
        <dbReference type="ARBA" id="ARBA00022857"/>
    </source>
</evidence>
<dbReference type="GO" id="GO:0050661">
    <property type="term" value="F:NADP binding"/>
    <property type="evidence" value="ECO:0007669"/>
    <property type="project" value="InterPro"/>
</dbReference>
<keyword evidence="5" id="KW-0560">Oxidoreductase</keyword>
<dbReference type="RefSeq" id="WP_088707479.1">
    <property type="nucleotide sequence ID" value="NZ_LSTO01000001.1"/>
</dbReference>
<dbReference type="GO" id="GO:0003959">
    <property type="term" value="F:NADPH dehydrogenase activity"/>
    <property type="evidence" value="ECO:0007669"/>
    <property type="project" value="InterPro"/>
</dbReference>
<evidence type="ECO:0000256" key="5">
    <source>
        <dbReference type="ARBA" id="ARBA00023002"/>
    </source>
</evidence>
<dbReference type="SUPFAM" id="SSF51395">
    <property type="entry name" value="FMN-linked oxidoreductases"/>
    <property type="match status" value="1"/>
</dbReference>
<evidence type="ECO:0000256" key="2">
    <source>
        <dbReference type="ARBA" id="ARBA00022630"/>
    </source>
</evidence>
<feature type="domain" description="NADH:flavin oxidoreductase/NADH oxidase N-terminal" evidence="6">
    <location>
        <begin position="5"/>
        <end position="339"/>
    </location>
</feature>
<dbReference type="Gene3D" id="3.20.20.70">
    <property type="entry name" value="Aldolase class I"/>
    <property type="match status" value="1"/>
</dbReference>
<evidence type="ECO:0000313" key="8">
    <source>
        <dbReference type="Proteomes" id="UP000197535"/>
    </source>
</evidence>
<evidence type="ECO:0000259" key="6">
    <source>
        <dbReference type="Pfam" id="PF00724"/>
    </source>
</evidence>
<evidence type="ECO:0000313" key="7">
    <source>
        <dbReference type="EMBL" id="OWW20608.1"/>
    </source>
</evidence>
<accession>A0A254TLM0</accession>
<dbReference type="InterPro" id="IPR013785">
    <property type="entry name" value="Aldolase_TIM"/>
</dbReference>
<comment type="cofactor">
    <cofactor evidence="1">
        <name>FMN</name>
        <dbReference type="ChEBI" id="CHEBI:58210"/>
    </cofactor>
</comment>
<dbReference type="Pfam" id="PF00724">
    <property type="entry name" value="Oxidored_FMN"/>
    <property type="match status" value="1"/>
</dbReference>
<dbReference type="CDD" id="cd02932">
    <property type="entry name" value="OYE_YqiM_FMN"/>
    <property type="match status" value="1"/>
</dbReference>
<reference evidence="7" key="1">
    <citation type="submission" date="2016-02" db="EMBL/GenBank/DDBJ databases">
        <authorList>
            <person name="Wen L."/>
            <person name="He K."/>
            <person name="Yang H."/>
        </authorList>
    </citation>
    <scope>NUCLEOTIDE SEQUENCE [LARGE SCALE GENOMIC DNA]</scope>
    <source>
        <strain evidence="7">TSA40</strain>
    </source>
</reference>
<keyword evidence="4" id="KW-0521">NADP</keyword>
<organism evidence="7 8">
    <name type="scientific">Noviherbaspirillum denitrificans</name>
    <dbReference type="NCBI Taxonomy" id="1968433"/>
    <lineage>
        <taxon>Bacteria</taxon>
        <taxon>Pseudomonadati</taxon>
        <taxon>Pseudomonadota</taxon>
        <taxon>Betaproteobacteria</taxon>
        <taxon>Burkholderiales</taxon>
        <taxon>Oxalobacteraceae</taxon>
        <taxon>Noviherbaspirillum</taxon>
    </lineage>
</organism>
<dbReference type="InterPro" id="IPR044152">
    <property type="entry name" value="YqjM-like"/>
</dbReference>
<proteinExistence type="predicted"/>
<evidence type="ECO:0000256" key="1">
    <source>
        <dbReference type="ARBA" id="ARBA00001917"/>
    </source>
</evidence>
<dbReference type="PANTHER" id="PTHR43303:SF4">
    <property type="entry name" value="NADPH DEHYDROGENASE C23G7.10C-RELATED"/>
    <property type="match status" value="1"/>
</dbReference>
<keyword evidence="3" id="KW-0288">FMN</keyword>
<keyword evidence="2" id="KW-0285">Flavoprotein</keyword>
<protein>
    <submittedName>
        <fullName evidence="7">Oxidoreductase</fullName>
    </submittedName>
</protein>
<comment type="caution">
    <text evidence="7">The sequence shown here is derived from an EMBL/GenBank/DDBJ whole genome shotgun (WGS) entry which is preliminary data.</text>
</comment>
<evidence type="ECO:0000256" key="3">
    <source>
        <dbReference type="ARBA" id="ARBA00022643"/>
    </source>
</evidence>